<keyword evidence="2 4" id="KW-0378">Hydrolase</keyword>
<dbReference type="SMART" id="SM00824">
    <property type="entry name" value="PKS_TE"/>
    <property type="match status" value="1"/>
</dbReference>
<dbReference type="Pfam" id="PF00975">
    <property type="entry name" value="Thioesterase"/>
    <property type="match status" value="1"/>
</dbReference>
<sequence length="260" mass="28701">MDDTSEGHRWLRRFQSSDTPTVRLVCFPHAGGAASYFLPVARALAPEVDVLAVQYPGRQDRRNEPGIGDLTVLADRSTHALRGELDRPVALFGHSMGALVAYEVARRLTRTSPSQPVHLFVSGRRAPTRHRVEDVHLRGDDAIIEELQSLGGTDPQMLADPELREMILGALRSDYRAVETYRHVPGERLPCPVTALTGDHDPKTTVAEARAWQEQAPEDGFSLHVLPGDHFFLAPRATEVVALLREHLLTAPDALAPARQ</sequence>
<evidence type="ECO:0000313" key="4">
    <source>
        <dbReference type="EMBL" id="MCN9242436.1"/>
    </source>
</evidence>
<dbReference type="Proteomes" id="UP001523219">
    <property type="component" value="Unassembled WGS sequence"/>
</dbReference>
<comment type="caution">
    <text evidence="4">The sequence shown here is derived from an EMBL/GenBank/DDBJ whole genome shotgun (WGS) entry which is preliminary data.</text>
</comment>
<feature type="domain" description="Thioesterase TesA-like" evidence="3">
    <location>
        <begin position="25"/>
        <end position="248"/>
    </location>
</feature>
<evidence type="ECO:0000256" key="2">
    <source>
        <dbReference type="ARBA" id="ARBA00022801"/>
    </source>
</evidence>
<keyword evidence="5" id="KW-1185">Reference proteome</keyword>
<evidence type="ECO:0000259" key="3">
    <source>
        <dbReference type="SMART" id="SM00824"/>
    </source>
</evidence>
<dbReference type="InterPro" id="IPR020802">
    <property type="entry name" value="TesA-like"/>
</dbReference>
<accession>A0ABT0ZFU2</accession>
<dbReference type="InterPro" id="IPR001031">
    <property type="entry name" value="Thioesterase"/>
</dbReference>
<protein>
    <submittedName>
        <fullName evidence="4">Alpha/beta fold hydrolase</fullName>
    </submittedName>
</protein>
<evidence type="ECO:0000313" key="5">
    <source>
        <dbReference type="Proteomes" id="UP001523219"/>
    </source>
</evidence>
<dbReference type="GO" id="GO:0016787">
    <property type="term" value="F:hydrolase activity"/>
    <property type="evidence" value="ECO:0007669"/>
    <property type="project" value="UniProtKB-KW"/>
</dbReference>
<name>A0ABT0ZFU2_9ACTN</name>
<dbReference type="EMBL" id="JAMWMR010000013">
    <property type="protein sequence ID" value="MCN9242436.1"/>
    <property type="molecule type" value="Genomic_DNA"/>
</dbReference>
<evidence type="ECO:0000256" key="1">
    <source>
        <dbReference type="ARBA" id="ARBA00007169"/>
    </source>
</evidence>
<dbReference type="InterPro" id="IPR012223">
    <property type="entry name" value="TEII"/>
</dbReference>
<organism evidence="4 5">
    <name type="scientific">Streptomyces macrolidinus</name>
    <dbReference type="NCBI Taxonomy" id="2952607"/>
    <lineage>
        <taxon>Bacteria</taxon>
        <taxon>Bacillati</taxon>
        <taxon>Actinomycetota</taxon>
        <taxon>Actinomycetes</taxon>
        <taxon>Kitasatosporales</taxon>
        <taxon>Streptomycetaceae</taxon>
        <taxon>Streptomyces</taxon>
    </lineage>
</organism>
<proteinExistence type="inferred from homology"/>
<dbReference type="InterPro" id="IPR029058">
    <property type="entry name" value="AB_hydrolase_fold"/>
</dbReference>
<dbReference type="SUPFAM" id="SSF53474">
    <property type="entry name" value="alpha/beta-Hydrolases"/>
    <property type="match status" value="1"/>
</dbReference>
<dbReference type="PANTHER" id="PTHR11487:SF0">
    <property type="entry name" value="S-ACYL FATTY ACID SYNTHASE THIOESTERASE, MEDIUM CHAIN"/>
    <property type="match status" value="1"/>
</dbReference>
<gene>
    <name evidence="4" type="ORF">NGF19_16815</name>
</gene>
<comment type="similarity">
    <text evidence="1">Belongs to the thioesterase family.</text>
</comment>
<dbReference type="Gene3D" id="3.40.50.1820">
    <property type="entry name" value="alpha/beta hydrolase"/>
    <property type="match status" value="1"/>
</dbReference>
<dbReference type="PANTHER" id="PTHR11487">
    <property type="entry name" value="THIOESTERASE"/>
    <property type="match status" value="1"/>
</dbReference>
<dbReference type="RefSeq" id="WP_252425744.1">
    <property type="nucleotide sequence ID" value="NZ_JAMWMR010000013.1"/>
</dbReference>
<reference evidence="4 5" key="1">
    <citation type="submission" date="2022-05" db="EMBL/GenBank/DDBJ databases">
        <title>Streptomyces sp. nov. RY43-2 isolated from soil of a peat swamp forest.</title>
        <authorList>
            <person name="Kanchanasin P."/>
            <person name="Tanasupawat S."/>
            <person name="Phongsopitanun W."/>
        </authorList>
    </citation>
    <scope>NUCLEOTIDE SEQUENCE [LARGE SCALE GENOMIC DNA]</scope>
    <source>
        <strain evidence="4 5">RY43-2</strain>
    </source>
</reference>